<accession>K1QVM7</accession>
<reference evidence="1" key="1">
    <citation type="journal article" date="2012" name="Nature">
        <title>The oyster genome reveals stress adaptation and complexity of shell formation.</title>
        <authorList>
            <person name="Zhang G."/>
            <person name="Fang X."/>
            <person name="Guo X."/>
            <person name="Li L."/>
            <person name="Luo R."/>
            <person name="Xu F."/>
            <person name="Yang P."/>
            <person name="Zhang L."/>
            <person name="Wang X."/>
            <person name="Qi H."/>
            <person name="Xiong Z."/>
            <person name="Que H."/>
            <person name="Xie Y."/>
            <person name="Holland P.W."/>
            <person name="Paps J."/>
            <person name="Zhu Y."/>
            <person name="Wu F."/>
            <person name="Chen Y."/>
            <person name="Wang J."/>
            <person name="Peng C."/>
            <person name="Meng J."/>
            <person name="Yang L."/>
            <person name="Liu J."/>
            <person name="Wen B."/>
            <person name="Zhang N."/>
            <person name="Huang Z."/>
            <person name="Zhu Q."/>
            <person name="Feng Y."/>
            <person name="Mount A."/>
            <person name="Hedgecock D."/>
            <person name="Xu Z."/>
            <person name="Liu Y."/>
            <person name="Domazet-Loso T."/>
            <person name="Du Y."/>
            <person name="Sun X."/>
            <person name="Zhang S."/>
            <person name="Liu B."/>
            <person name="Cheng P."/>
            <person name="Jiang X."/>
            <person name="Li J."/>
            <person name="Fan D."/>
            <person name="Wang W."/>
            <person name="Fu W."/>
            <person name="Wang T."/>
            <person name="Wang B."/>
            <person name="Zhang J."/>
            <person name="Peng Z."/>
            <person name="Li Y."/>
            <person name="Li N."/>
            <person name="Wang J."/>
            <person name="Chen M."/>
            <person name="He Y."/>
            <person name="Tan F."/>
            <person name="Song X."/>
            <person name="Zheng Q."/>
            <person name="Huang R."/>
            <person name="Yang H."/>
            <person name="Du X."/>
            <person name="Chen L."/>
            <person name="Yang M."/>
            <person name="Gaffney P.M."/>
            <person name="Wang S."/>
            <person name="Luo L."/>
            <person name="She Z."/>
            <person name="Ming Y."/>
            <person name="Huang W."/>
            <person name="Zhang S."/>
            <person name="Huang B."/>
            <person name="Zhang Y."/>
            <person name="Qu T."/>
            <person name="Ni P."/>
            <person name="Miao G."/>
            <person name="Wang J."/>
            <person name="Wang Q."/>
            <person name="Steinberg C.E."/>
            <person name="Wang H."/>
            <person name="Li N."/>
            <person name="Qian L."/>
            <person name="Zhang G."/>
            <person name="Li Y."/>
            <person name="Yang H."/>
            <person name="Liu X."/>
            <person name="Wang J."/>
            <person name="Yin Y."/>
            <person name="Wang J."/>
        </authorList>
    </citation>
    <scope>NUCLEOTIDE SEQUENCE [LARGE SCALE GENOMIC DNA]</scope>
    <source>
        <strain evidence="1">05x7-T-G4-1.051#20</strain>
    </source>
</reference>
<gene>
    <name evidence="1" type="ORF">CGI_10013625</name>
</gene>
<dbReference type="HOGENOM" id="CLU_1898263_0_0_1"/>
<sequence>MGGISSSEPTGSDDEPVGADDGGILTVMKAFPETQLDYSNSTECIYGCGHHIQWPWNFSGSMEDFLDVRSTPKLSSAVLVTAVFVHVIGFSSIHWSDGGVFYTGLWRACFLTVPGFHCRQDPYSAGESYHNRCA</sequence>
<protein>
    <submittedName>
        <fullName evidence="1">Uncharacterized protein</fullName>
    </submittedName>
</protein>
<proteinExistence type="predicted"/>
<organism evidence="1">
    <name type="scientific">Magallana gigas</name>
    <name type="common">Pacific oyster</name>
    <name type="synonym">Crassostrea gigas</name>
    <dbReference type="NCBI Taxonomy" id="29159"/>
    <lineage>
        <taxon>Eukaryota</taxon>
        <taxon>Metazoa</taxon>
        <taxon>Spiralia</taxon>
        <taxon>Lophotrochozoa</taxon>
        <taxon>Mollusca</taxon>
        <taxon>Bivalvia</taxon>
        <taxon>Autobranchia</taxon>
        <taxon>Pteriomorphia</taxon>
        <taxon>Ostreida</taxon>
        <taxon>Ostreoidea</taxon>
        <taxon>Ostreidae</taxon>
        <taxon>Magallana</taxon>
    </lineage>
</organism>
<name>K1QVM7_MAGGI</name>
<dbReference type="AlphaFoldDB" id="K1QVM7"/>
<dbReference type="InParanoid" id="K1QVM7"/>
<evidence type="ECO:0000313" key="1">
    <source>
        <dbReference type="EMBL" id="EKC33000.1"/>
    </source>
</evidence>
<dbReference type="EMBL" id="JH816117">
    <property type="protein sequence ID" value="EKC33000.1"/>
    <property type="molecule type" value="Genomic_DNA"/>
</dbReference>